<comment type="caution">
    <text evidence="10">The sequence shown here is derived from an EMBL/GenBank/DDBJ whole genome shotgun (WGS) entry which is preliminary data.</text>
</comment>
<reference evidence="10 11" key="1">
    <citation type="submission" date="2012-12" db="EMBL/GenBank/DDBJ databases">
        <title>Novel taxa of Listeriaceae from agricultural environments in the United States.</title>
        <authorList>
            <person name="den Bakker H.C."/>
            <person name="Allred A."/>
            <person name="Warchocki S."/>
            <person name="Wright E.M."/>
            <person name="Burrell A."/>
            <person name="Nightingale K.K."/>
            <person name="Kephart D."/>
            <person name="Wiedmann M."/>
        </authorList>
    </citation>
    <scope>NUCLEOTIDE SEQUENCE [LARGE SCALE GENOMIC DNA]</scope>
    <source>
        <strain evidence="10 11">FSL F6-1183</strain>
    </source>
</reference>
<dbReference type="PANTHER" id="PTHR11103:SF18">
    <property type="entry name" value="SLR1189 PROTEIN"/>
    <property type="match status" value="1"/>
</dbReference>
<dbReference type="InterPro" id="IPR029041">
    <property type="entry name" value="FAD-linked_oxidoreductase-like"/>
</dbReference>
<feature type="binding site" evidence="8">
    <location>
        <position position="270"/>
    </location>
    <ligand>
        <name>Zn(2+)</name>
        <dbReference type="ChEBI" id="CHEBI:29105"/>
    </ligand>
</feature>
<dbReference type="Proteomes" id="UP000019251">
    <property type="component" value="Unassembled WGS sequence"/>
</dbReference>
<feature type="binding site" evidence="8">
    <location>
        <position position="205"/>
    </location>
    <ligand>
        <name>Zn(2+)</name>
        <dbReference type="ChEBI" id="CHEBI:29105"/>
    </ligand>
</feature>
<feature type="domain" description="Hcy-binding" evidence="9">
    <location>
        <begin position="1"/>
        <end position="285"/>
    </location>
</feature>
<keyword evidence="4" id="KW-0285">Flavoprotein</keyword>
<dbReference type="GO" id="GO:0035999">
    <property type="term" value="P:tetrahydrofolate interconversion"/>
    <property type="evidence" value="ECO:0007669"/>
    <property type="project" value="UniProtKB-UniPathway"/>
</dbReference>
<evidence type="ECO:0000256" key="6">
    <source>
        <dbReference type="ARBA" id="ARBA00022827"/>
    </source>
</evidence>
<keyword evidence="8" id="KW-0479">Metal-binding</keyword>
<dbReference type="NCBIfam" id="NF006396">
    <property type="entry name" value="PRK08645.1"/>
    <property type="match status" value="1"/>
</dbReference>
<dbReference type="InterPro" id="IPR003171">
    <property type="entry name" value="Mehydrof_redctse-like"/>
</dbReference>
<evidence type="ECO:0000256" key="8">
    <source>
        <dbReference type="PROSITE-ProRule" id="PRU00333"/>
    </source>
</evidence>
<sequence length="646" mass="72175">MNLRRDLNEKVLIADGAMGTLLYSYGIDRSFEELNLSHPDDVSGIHRAYIEAGADIIQTNTYGANYIKLSRYGLEDEVKKINQAAIRLAKEAARGTGTYILGTMGGINGSSDTKLPLASEEEVKRSFREQLYCFLLEGVDGLLLETFYDVDELKTVLKIVRETTDLPVIANVSMHEPGLLQNGQQLPEVLKELEALGADCVGMNCRLGPYHMARALETVPILQKSHLAVYPNASLPEVRGGKVVYHTETEYFQNYGEIFRQEGARIIGGCCGTTPEHIRALREGLKSFEPVTSKKVRPIIELVPAEKLEDDGEERLLDKVKREHTILVELDPPRTFDTDKFFEGAEALHENGVDAITISDNSLASPRISNMALASILKHQYGIKPLVHLTTRDHNLVGMHSHIMGFHKLGLHDVLAITGDPTKVGDFPGASSVFDLRSVELVQLIKKYNAGISYTGKSLKEKGRFHVAAAFNPNVLNVEKAVKLIQRKVEYGADYIITQPVYDKEKIAILKDALQKADIKVPLFIGVMPLLSGRNAEFLHNEVPGIRLPNEVRERMREAEAADRSKEEGMKIAKEIIDSIYTEFNGIYIITPFLRYDLSVELATYIQNKKRDPCAWKIAGSLFFNSINCVTIILIKIQRQASRRKS</sequence>
<dbReference type="Gene3D" id="3.20.20.220">
    <property type="match status" value="1"/>
</dbReference>
<organism evidence="10 11">
    <name type="scientific">Listeria grayi FSL F6-1183</name>
    <dbReference type="NCBI Taxonomy" id="1265827"/>
    <lineage>
        <taxon>Bacteria</taxon>
        <taxon>Bacillati</taxon>
        <taxon>Bacillota</taxon>
        <taxon>Bacilli</taxon>
        <taxon>Bacillales</taxon>
        <taxon>Listeriaceae</taxon>
        <taxon>Listeria</taxon>
    </lineage>
</organism>
<gene>
    <name evidence="10" type="ORF">LMUR_03712</name>
</gene>
<dbReference type="GO" id="GO:0004489">
    <property type="term" value="F:methylenetetrahydrofolate reductase [NAD(P)H] activity"/>
    <property type="evidence" value="ECO:0007669"/>
    <property type="project" value="InterPro"/>
</dbReference>
<keyword evidence="5 8" id="KW-0808">Transferase</keyword>
<dbReference type="InterPro" id="IPR036589">
    <property type="entry name" value="HCY_dom_sf"/>
</dbReference>
<dbReference type="SUPFAM" id="SSF51730">
    <property type="entry name" value="FAD-linked oxidoreductase"/>
    <property type="match status" value="1"/>
</dbReference>
<dbReference type="Pfam" id="PF02574">
    <property type="entry name" value="S-methyl_trans"/>
    <property type="match status" value="1"/>
</dbReference>
<keyword evidence="3 8" id="KW-0489">Methyltransferase</keyword>
<dbReference type="CDD" id="cd00537">
    <property type="entry name" value="MTHFR"/>
    <property type="match status" value="1"/>
</dbReference>
<evidence type="ECO:0000256" key="5">
    <source>
        <dbReference type="ARBA" id="ARBA00022679"/>
    </source>
</evidence>
<dbReference type="GO" id="GO:0032259">
    <property type="term" value="P:methylation"/>
    <property type="evidence" value="ECO:0007669"/>
    <property type="project" value="UniProtKB-KW"/>
</dbReference>
<dbReference type="SUPFAM" id="SSF82282">
    <property type="entry name" value="Homocysteine S-methyltransferase"/>
    <property type="match status" value="1"/>
</dbReference>
<dbReference type="InterPro" id="IPR003726">
    <property type="entry name" value="HCY_dom"/>
</dbReference>
<evidence type="ECO:0000259" key="9">
    <source>
        <dbReference type="PROSITE" id="PS50970"/>
    </source>
</evidence>
<dbReference type="EMBL" id="AODG01000004">
    <property type="protein sequence ID" value="EUJ30147.1"/>
    <property type="molecule type" value="Genomic_DNA"/>
</dbReference>
<proteinExistence type="predicted"/>
<dbReference type="GO" id="GO:0008168">
    <property type="term" value="F:methyltransferase activity"/>
    <property type="evidence" value="ECO:0007669"/>
    <property type="project" value="UniProtKB-UniRule"/>
</dbReference>
<evidence type="ECO:0000256" key="1">
    <source>
        <dbReference type="ARBA" id="ARBA00001974"/>
    </source>
</evidence>
<comment type="cofactor">
    <cofactor evidence="1">
        <name>FAD</name>
        <dbReference type="ChEBI" id="CHEBI:57692"/>
    </cofactor>
</comment>
<dbReference type="PANTHER" id="PTHR11103">
    <property type="entry name" value="SLR1189 PROTEIN"/>
    <property type="match status" value="1"/>
</dbReference>
<dbReference type="EC" id="2.1.1.10" evidence="10"/>
<evidence type="ECO:0000256" key="2">
    <source>
        <dbReference type="ARBA" id="ARBA00004777"/>
    </source>
</evidence>
<dbReference type="Gene3D" id="3.20.20.330">
    <property type="entry name" value="Homocysteine-binding-like domain"/>
    <property type="match status" value="1"/>
</dbReference>
<dbReference type="Pfam" id="PF02219">
    <property type="entry name" value="MTHFR"/>
    <property type="match status" value="1"/>
</dbReference>
<dbReference type="AlphaFoldDB" id="A0A829RAR4"/>
<dbReference type="PROSITE" id="PS50970">
    <property type="entry name" value="HCY"/>
    <property type="match status" value="1"/>
</dbReference>
<name>A0A829RAR4_LISGR</name>
<evidence type="ECO:0000313" key="10">
    <source>
        <dbReference type="EMBL" id="EUJ30147.1"/>
    </source>
</evidence>
<comment type="pathway">
    <text evidence="2">One-carbon metabolism; tetrahydrofolate interconversion.</text>
</comment>
<keyword evidence="6" id="KW-0274">FAD</keyword>
<feature type="binding site" evidence="8">
    <location>
        <position position="271"/>
    </location>
    <ligand>
        <name>Zn(2+)</name>
        <dbReference type="ChEBI" id="CHEBI:29105"/>
    </ligand>
</feature>
<protein>
    <submittedName>
        <fullName evidence="10">Bifunctional homocysteine S-methyltransferase/5,10-methylenetetrahydrofolate reductase protein</fullName>
        <ecNumber evidence="10">2.1.1.10</ecNumber>
    </submittedName>
</protein>
<evidence type="ECO:0000313" key="11">
    <source>
        <dbReference type="Proteomes" id="UP000019251"/>
    </source>
</evidence>
<evidence type="ECO:0000256" key="3">
    <source>
        <dbReference type="ARBA" id="ARBA00022603"/>
    </source>
</evidence>
<evidence type="ECO:0000256" key="7">
    <source>
        <dbReference type="ARBA" id="ARBA00023002"/>
    </source>
</evidence>
<keyword evidence="7" id="KW-0560">Oxidoreductase</keyword>
<comment type="cofactor">
    <cofactor evidence="8">
        <name>Zn(2+)</name>
        <dbReference type="ChEBI" id="CHEBI:29105"/>
    </cofactor>
</comment>
<dbReference type="GO" id="GO:0046872">
    <property type="term" value="F:metal ion binding"/>
    <property type="evidence" value="ECO:0007669"/>
    <property type="project" value="UniProtKB-KW"/>
</dbReference>
<dbReference type="UniPathway" id="UPA00193"/>
<dbReference type="GO" id="GO:0006555">
    <property type="term" value="P:methionine metabolic process"/>
    <property type="evidence" value="ECO:0007669"/>
    <property type="project" value="InterPro"/>
</dbReference>
<evidence type="ECO:0000256" key="4">
    <source>
        <dbReference type="ARBA" id="ARBA00022630"/>
    </source>
</evidence>
<keyword evidence="8" id="KW-0862">Zinc</keyword>
<accession>A0A829RAR4</accession>